<dbReference type="InterPro" id="IPR036573">
    <property type="entry name" value="CBM_sf_5/12"/>
</dbReference>
<feature type="region of interest" description="Disordered" evidence="9">
    <location>
        <begin position="87"/>
        <end position="138"/>
    </location>
</feature>
<evidence type="ECO:0000313" key="13">
    <source>
        <dbReference type="Proteomes" id="UP001197247"/>
    </source>
</evidence>
<evidence type="ECO:0000256" key="8">
    <source>
        <dbReference type="RuleBase" id="RU004453"/>
    </source>
</evidence>
<keyword evidence="5" id="KW-0119">Carbohydrate metabolism</keyword>
<feature type="compositionally biased region" description="Low complexity" evidence="9">
    <location>
        <begin position="92"/>
        <end position="133"/>
    </location>
</feature>
<keyword evidence="6 7" id="KW-0326">Glycosidase</keyword>
<evidence type="ECO:0000256" key="5">
    <source>
        <dbReference type="ARBA" id="ARBA00023277"/>
    </source>
</evidence>
<dbReference type="InterPro" id="IPR001223">
    <property type="entry name" value="Glyco_hydro18_cat"/>
</dbReference>
<dbReference type="SUPFAM" id="SSF54556">
    <property type="entry name" value="Chitinase insertion domain"/>
    <property type="match status" value="1"/>
</dbReference>
<feature type="signal peptide" evidence="10">
    <location>
        <begin position="1"/>
        <end position="31"/>
    </location>
</feature>
<dbReference type="EC" id="3.2.1.14" evidence="2"/>
<feature type="domain" description="GH18" evidence="11">
    <location>
        <begin position="138"/>
        <end position="505"/>
    </location>
</feature>
<dbReference type="PANTHER" id="PTHR11177">
    <property type="entry name" value="CHITINASE"/>
    <property type="match status" value="1"/>
</dbReference>
<protein>
    <recommendedName>
        <fullName evidence="2">chitinase</fullName>
        <ecNumber evidence="2">3.2.1.14</ecNumber>
    </recommendedName>
</protein>
<reference evidence="12 13" key="1">
    <citation type="submission" date="2021-05" db="EMBL/GenBank/DDBJ databases">
        <title>Kineosporia and Streptomyces sp. nov. two new marine actinobacteria isolated from Coral.</title>
        <authorList>
            <person name="Buangrab K."/>
            <person name="Sutthacheep M."/>
            <person name="Yeemin T."/>
            <person name="Harunari E."/>
            <person name="Igarashi Y."/>
            <person name="Kanchanasin P."/>
            <person name="Tanasupawat S."/>
            <person name="Phongsopitanun W."/>
        </authorList>
    </citation>
    <scope>NUCLEOTIDE SEQUENCE [LARGE SCALE GENOMIC DNA]</scope>
    <source>
        <strain evidence="12 13">J2-2</strain>
    </source>
</reference>
<dbReference type="Gene3D" id="3.10.50.10">
    <property type="match status" value="1"/>
</dbReference>
<dbReference type="PANTHER" id="PTHR11177:SF317">
    <property type="entry name" value="CHITINASE 12-RELATED"/>
    <property type="match status" value="1"/>
</dbReference>
<dbReference type="InterPro" id="IPR011583">
    <property type="entry name" value="Chitinase_II/V-like_cat"/>
</dbReference>
<accession>A0ABS5TLX5</accession>
<proteinExistence type="inferred from homology"/>
<comment type="similarity">
    <text evidence="8">Belongs to the glycosyl hydrolase 18 family.</text>
</comment>
<keyword evidence="3 7" id="KW-0378">Hydrolase</keyword>
<dbReference type="EMBL" id="JAHBAY010000008">
    <property type="protein sequence ID" value="MBT0771374.1"/>
    <property type="molecule type" value="Genomic_DNA"/>
</dbReference>
<organism evidence="12 13">
    <name type="scientific">Kineosporia corallincola</name>
    <dbReference type="NCBI Taxonomy" id="2835133"/>
    <lineage>
        <taxon>Bacteria</taxon>
        <taxon>Bacillati</taxon>
        <taxon>Actinomycetota</taxon>
        <taxon>Actinomycetes</taxon>
        <taxon>Kineosporiales</taxon>
        <taxon>Kineosporiaceae</taxon>
        <taxon>Kineosporia</taxon>
    </lineage>
</organism>
<dbReference type="Pfam" id="PF00704">
    <property type="entry name" value="Glyco_hydro_18"/>
    <property type="match status" value="1"/>
</dbReference>
<evidence type="ECO:0000256" key="2">
    <source>
        <dbReference type="ARBA" id="ARBA00012729"/>
    </source>
</evidence>
<dbReference type="InterPro" id="IPR050314">
    <property type="entry name" value="Glycosyl_Hydrlase_18"/>
</dbReference>
<dbReference type="InterPro" id="IPR029070">
    <property type="entry name" value="Chitinase_insertion_sf"/>
</dbReference>
<dbReference type="CDD" id="cd12215">
    <property type="entry name" value="ChiC_BD"/>
    <property type="match status" value="1"/>
</dbReference>
<gene>
    <name evidence="12" type="ORF">KIH74_20725</name>
</gene>
<dbReference type="Gene3D" id="2.10.10.20">
    <property type="entry name" value="Carbohydrate-binding module superfamily 5/12"/>
    <property type="match status" value="1"/>
</dbReference>
<evidence type="ECO:0000313" key="12">
    <source>
        <dbReference type="EMBL" id="MBT0771374.1"/>
    </source>
</evidence>
<evidence type="ECO:0000259" key="11">
    <source>
        <dbReference type="PROSITE" id="PS51910"/>
    </source>
</evidence>
<sequence>MKRARIAVAGAAASAMAVALVATLMPSGANAANPVAATADCTGQAWAKDVAYTGGTDVVHGGHAWTAKWWTYGDVPGATGGSDVWVDGGACSGSPTGSATATPSSSATTTTDPTATTDPTDTTEPGETATDEPSAGDSRVVGYYTDWSTYQRDFQVKDLDTSGAADELTHIVYAFGNVTGGKCAVGDAYADYQKTFSAAESVSGEADTSDQAVAGNINQLRQLKAKHPGLKVIWSFGGWTWSGGFGAAAADPDAFAQSCHDLVEDERWADVFDGIDIDWEYPNDTGASTDTSGFDAYRELLASLRTEFGDDLVTSAITADGTDGGKLESADYGGAAQYVDWYMPMTYDFYGAFDADGPTAPHSPLTDFDGAANPGFDSETAIAKLKSLDIPSDKLLLGIGFYGRGWTGVTQEAPGGSATGAAPGTYEAGIEDYKVLKTRCPATGTVGGTAYAYCDGEWWSYDTPETIAGKMDYATEQSLGGSFFWDLSGDTSDAELTKAVANGLS</sequence>
<dbReference type="Gene3D" id="3.20.20.80">
    <property type="entry name" value="Glycosidases"/>
    <property type="match status" value="1"/>
</dbReference>
<dbReference type="RefSeq" id="WP_214157661.1">
    <property type="nucleotide sequence ID" value="NZ_JAHBAY010000008.1"/>
</dbReference>
<dbReference type="PROSITE" id="PS51910">
    <property type="entry name" value="GH18_2"/>
    <property type="match status" value="1"/>
</dbReference>
<dbReference type="InterPro" id="IPR017853">
    <property type="entry name" value="GH"/>
</dbReference>
<dbReference type="InterPro" id="IPR003610">
    <property type="entry name" value="CBM5/12"/>
</dbReference>
<dbReference type="SUPFAM" id="SSF51445">
    <property type="entry name" value="(Trans)glycosidases"/>
    <property type="match status" value="1"/>
</dbReference>
<dbReference type="SMART" id="SM00495">
    <property type="entry name" value="ChtBD3"/>
    <property type="match status" value="1"/>
</dbReference>
<dbReference type="Proteomes" id="UP001197247">
    <property type="component" value="Unassembled WGS sequence"/>
</dbReference>
<evidence type="ECO:0000256" key="6">
    <source>
        <dbReference type="ARBA" id="ARBA00023295"/>
    </source>
</evidence>
<keyword evidence="4" id="KW-0146">Chitin degradation</keyword>
<comment type="catalytic activity">
    <reaction evidence="1">
        <text>Random endo-hydrolysis of N-acetyl-beta-D-glucosaminide (1-&gt;4)-beta-linkages in chitin and chitodextrins.</text>
        <dbReference type="EC" id="3.2.1.14"/>
    </reaction>
</comment>
<comment type="caution">
    <text evidence="12">The sequence shown here is derived from an EMBL/GenBank/DDBJ whole genome shotgun (WGS) entry which is preliminary data.</text>
</comment>
<evidence type="ECO:0000256" key="10">
    <source>
        <dbReference type="SAM" id="SignalP"/>
    </source>
</evidence>
<keyword evidence="4" id="KW-0624">Polysaccharide degradation</keyword>
<dbReference type="SUPFAM" id="SSF51055">
    <property type="entry name" value="Carbohydrate binding domain"/>
    <property type="match status" value="1"/>
</dbReference>
<evidence type="ECO:0000256" key="1">
    <source>
        <dbReference type="ARBA" id="ARBA00000822"/>
    </source>
</evidence>
<dbReference type="InterPro" id="IPR001579">
    <property type="entry name" value="Glyco_hydro_18_chit_AS"/>
</dbReference>
<dbReference type="SMART" id="SM00636">
    <property type="entry name" value="Glyco_18"/>
    <property type="match status" value="1"/>
</dbReference>
<evidence type="ECO:0000256" key="7">
    <source>
        <dbReference type="RuleBase" id="RU000489"/>
    </source>
</evidence>
<feature type="chain" id="PRO_5045364281" description="chitinase" evidence="10">
    <location>
        <begin position="32"/>
        <end position="505"/>
    </location>
</feature>
<dbReference type="PROSITE" id="PS01095">
    <property type="entry name" value="GH18_1"/>
    <property type="match status" value="1"/>
</dbReference>
<name>A0ABS5TLX5_9ACTN</name>
<keyword evidence="13" id="KW-1185">Reference proteome</keyword>
<evidence type="ECO:0000256" key="9">
    <source>
        <dbReference type="SAM" id="MobiDB-lite"/>
    </source>
</evidence>
<evidence type="ECO:0000256" key="4">
    <source>
        <dbReference type="ARBA" id="ARBA00023024"/>
    </source>
</evidence>
<evidence type="ECO:0000256" key="3">
    <source>
        <dbReference type="ARBA" id="ARBA00022801"/>
    </source>
</evidence>
<keyword evidence="10" id="KW-0732">Signal</keyword>